<organism evidence="1 2">
    <name type="scientific">Eumeta variegata</name>
    <name type="common">Bagworm moth</name>
    <name type="synonym">Eumeta japonica</name>
    <dbReference type="NCBI Taxonomy" id="151549"/>
    <lineage>
        <taxon>Eukaryota</taxon>
        <taxon>Metazoa</taxon>
        <taxon>Ecdysozoa</taxon>
        <taxon>Arthropoda</taxon>
        <taxon>Hexapoda</taxon>
        <taxon>Insecta</taxon>
        <taxon>Pterygota</taxon>
        <taxon>Neoptera</taxon>
        <taxon>Endopterygota</taxon>
        <taxon>Lepidoptera</taxon>
        <taxon>Glossata</taxon>
        <taxon>Ditrysia</taxon>
        <taxon>Tineoidea</taxon>
        <taxon>Psychidae</taxon>
        <taxon>Oiketicinae</taxon>
        <taxon>Eumeta</taxon>
    </lineage>
</organism>
<proteinExistence type="predicted"/>
<protein>
    <submittedName>
        <fullName evidence="1">Uncharacterized protein</fullName>
    </submittedName>
</protein>
<evidence type="ECO:0000313" key="1">
    <source>
        <dbReference type="EMBL" id="GBP79942.1"/>
    </source>
</evidence>
<sequence length="202" mass="22464">MCFKQGHIELIAGGRARCGRSGPLTHADTAPRRLAHALIKKHTYTHRGPRAHNFNRLCRPSRQIENYESAQASLRCLRQVDRNAHRCRRARARARGRGPRAAADSIGWATPCWITPIRYSGRGEDAGRCDKWTVSTQFGLLVSDRSRGPSRATFYVNSRILLPTLKSNIVSTVFVSIAASNNSRRSVKALGGVRSFSDLNVL</sequence>
<accession>A0A4C1YYC0</accession>
<keyword evidence="2" id="KW-1185">Reference proteome</keyword>
<name>A0A4C1YYC0_EUMVA</name>
<evidence type="ECO:0000313" key="2">
    <source>
        <dbReference type="Proteomes" id="UP000299102"/>
    </source>
</evidence>
<dbReference type="Proteomes" id="UP000299102">
    <property type="component" value="Unassembled WGS sequence"/>
</dbReference>
<reference evidence="1 2" key="1">
    <citation type="journal article" date="2019" name="Commun. Biol.">
        <title>The bagworm genome reveals a unique fibroin gene that provides high tensile strength.</title>
        <authorList>
            <person name="Kono N."/>
            <person name="Nakamura H."/>
            <person name="Ohtoshi R."/>
            <person name="Tomita M."/>
            <person name="Numata K."/>
            <person name="Arakawa K."/>
        </authorList>
    </citation>
    <scope>NUCLEOTIDE SEQUENCE [LARGE SCALE GENOMIC DNA]</scope>
</reference>
<comment type="caution">
    <text evidence="1">The sequence shown here is derived from an EMBL/GenBank/DDBJ whole genome shotgun (WGS) entry which is preliminary data.</text>
</comment>
<gene>
    <name evidence="1" type="ORF">EVAR_56534_1</name>
</gene>
<dbReference type="AlphaFoldDB" id="A0A4C1YYC0"/>
<dbReference type="EMBL" id="BGZK01001439">
    <property type="protein sequence ID" value="GBP79942.1"/>
    <property type="molecule type" value="Genomic_DNA"/>
</dbReference>